<feature type="domain" description="TLC" evidence="8">
    <location>
        <begin position="78"/>
        <end position="277"/>
    </location>
</feature>
<reference evidence="9" key="1">
    <citation type="submission" date="2022-01" db="EMBL/GenBank/DDBJ databases">
        <title>Genome Sequence Resource for Two Populations of Ditylenchus destructor, the Migratory Endoparasitic Phytonematode.</title>
        <authorList>
            <person name="Zhang H."/>
            <person name="Lin R."/>
            <person name="Xie B."/>
        </authorList>
    </citation>
    <scope>NUCLEOTIDE SEQUENCE</scope>
    <source>
        <strain evidence="9">BazhouSP</strain>
    </source>
</reference>
<gene>
    <name evidence="9" type="ORF">DdX_00506</name>
</gene>
<dbReference type="GO" id="GO:0071709">
    <property type="term" value="P:membrane assembly"/>
    <property type="evidence" value="ECO:0007669"/>
    <property type="project" value="TreeGrafter"/>
</dbReference>
<organism evidence="9 10">
    <name type="scientific">Ditylenchus destructor</name>
    <dbReference type="NCBI Taxonomy" id="166010"/>
    <lineage>
        <taxon>Eukaryota</taxon>
        <taxon>Metazoa</taxon>
        <taxon>Ecdysozoa</taxon>
        <taxon>Nematoda</taxon>
        <taxon>Chromadorea</taxon>
        <taxon>Rhabditida</taxon>
        <taxon>Tylenchina</taxon>
        <taxon>Tylenchomorpha</taxon>
        <taxon>Sphaerularioidea</taxon>
        <taxon>Anguinidae</taxon>
        <taxon>Anguininae</taxon>
        <taxon>Ditylenchus</taxon>
    </lineage>
</organism>
<evidence type="ECO:0000256" key="1">
    <source>
        <dbReference type="ARBA" id="ARBA00004141"/>
    </source>
</evidence>
<feature type="transmembrane region" description="Helical" evidence="7">
    <location>
        <begin position="20"/>
        <end position="40"/>
    </location>
</feature>
<feature type="transmembrane region" description="Helical" evidence="7">
    <location>
        <begin position="124"/>
        <end position="142"/>
    </location>
</feature>
<dbReference type="AlphaFoldDB" id="A0AAD4NK53"/>
<dbReference type="GO" id="GO:0007009">
    <property type="term" value="P:plasma membrane organization"/>
    <property type="evidence" value="ECO:0007669"/>
    <property type="project" value="TreeGrafter"/>
</dbReference>
<evidence type="ECO:0000313" key="9">
    <source>
        <dbReference type="EMBL" id="KAI1728335.1"/>
    </source>
</evidence>
<dbReference type="PANTHER" id="PTHR13439:SF70">
    <property type="entry name" value="TLC DOMAIN-CONTAINING PROTEIN-RELATED"/>
    <property type="match status" value="1"/>
</dbReference>
<evidence type="ECO:0000313" key="10">
    <source>
        <dbReference type="Proteomes" id="UP001201812"/>
    </source>
</evidence>
<keyword evidence="4 5" id="KW-0472">Membrane</keyword>
<feature type="transmembrane region" description="Helical" evidence="7">
    <location>
        <begin position="242"/>
        <end position="267"/>
    </location>
</feature>
<feature type="transmembrane region" description="Helical" evidence="7">
    <location>
        <begin position="172"/>
        <end position="189"/>
    </location>
</feature>
<keyword evidence="2 5" id="KW-0812">Transmembrane</keyword>
<dbReference type="EMBL" id="JAKKPZ010000001">
    <property type="protein sequence ID" value="KAI1728335.1"/>
    <property type="molecule type" value="Genomic_DNA"/>
</dbReference>
<dbReference type="GO" id="GO:0097035">
    <property type="term" value="P:regulation of membrane lipid distribution"/>
    <property type="evidence" value="ECO:0007669"/>
    <property type="project" value="TreeGrafter"/>
</dbReference>
<keyword evidence="3 7" id="KW-1133">Transmembrane helix</keyword>
<proteinExistence type="predicted"/>
<feature type="transmembrane region" description="Helical" evidence="7">
    <location>
        <begin position="87"/>
        <end position="112"/>
    </location>
</feature>
<feature type="transmembrane region" description="Helical" evidence="7">
    <location>
        <begin position="209"/>
        <end position="230"/>
    </location>
</feature>
<evidence type="ECO:0000256" key="6">
    <source>
        <dbReference type="SAM" id="MobiDB-lite"/>
    </source>
</evidence>
<feature type="compositionally biased region" description="Acidic residues" evidence="6">
    <location>
        <begin position="293"/>
        <end position="315"/>
    </location>
</feature>
<dbReference type="PANTHER" id="PTHR13439">
    <property type="entry name" value="CT120 PROTEIN"/>
    <property type="match status" value="1"/>
</dbReference>
<protein>
    <submittedName>
        <fullName evidence="9">TLC domain-containing protein</fullName>
    </submittedName>
</protein>
<dbReference type="PROSITE" id="PS50922">
    <property type="entry name" value="TLC"/>
    <property type="match status" value="1"/>
</dbReference>
<dbReference type="InterPro" id="IPR006634">
    <property type="entry name" value="TLC-dom"/>
</dbReference>
<name>A0AAD4NK53_9BILA</name>
<dbReference type="Pfam" id="PF03798">
    <property type="entry name" value="TRAM_LAG1_CLN8"/>
    <property type="match status" value="1"/>
</dbReference>
<feature type="region of interest" description="Disordered" evidence="6">
    <location>
        <begin position="381"/>
        <end position="404"/>
    </location>
</feature>
<feature type="region of interest" description="Disordered" evidence="6">
    <location>
        <begin position="278"/>
        <end position="340"/>
    </location>
</feature>
<sequence>MKSPGEWTRSDWEELGRSIGFIILSLLLFGALQFAVRWYLFHKCTFRTFSYFKTKFIRKKNKRRLVPDSQSLQVIPPNKKWRISNEVVSLIHSVISGSWALYACLMFPKLISHMDTFVDQVPKSLIYLSFGYLVHDLIDLLINERSVRIIELLFHHVIVLTAFFTTLTTHQFLGVVMFGLLMELNSIFLHTRSLMNLYGQPKNSTAFKFVALLNIASFMVFRMAVSLYLLFWQITNALSMEWYLTIITFVVIVSLSITNTVLLYRVLAADGLLGTNRQRNSTIPSAQSSQPADETEDDLNFEEHDESTSDDDGTDIENGARSKSYKGVHNSAQNTAEHVDECVGTEMLDGNRRESISRAVQTPNGIAVNGNASYFSTAVSETTSLTSPTHDKMLPNSSTPEVKA</sequence>
<dbReference type="InterPro" id="IPR050846">
    <property type="entry name" value="TLCD"/>
</dbReference>
<comment type="caution">
    <text evidence="9">The sequence shown here is derived from an EMBL/GenBank/DDBJ whole genome shotgun (WGS) entry which is preliminary data.</text>
</comment>
<dbReference type="Proteomes" id="UP001201812">
    <property type="component" value="Unassembled WGS sequence"/>
</dbReference>
<evidence type="ECO:0000256" key="4">
    <source>
        <dbReference type="ARBA" id="ARBA00023136"/>
    </source>
</evidence>
<evidence type="ECO:0000256" key="7">
    <source>
        <dbReference type="SAM" id="Phobius"/>
    </source>
</evidence>
<keyword evidence="10" id="KW-1185">Reference proteome</keyword>
<evidence type="ECO:0000256" key="3">
    <source>
        <dbReference type="ARBA" id="ARBA00022989"/>
    </source>
</evidence>
<dbReference type="SMART" id="SM00724">
    <property type="entry name" value="TLC"/>
    <property type="match status" value="1"/>
</dbReference>
<dbReference type="GO" id="GO:0005886">
    <property type="term" value="C:plasma membrane"/>
    <property type="evidence" value="ECO:0007669"/>
    <property type="project" value="TreeGrafter"/>
</dbReference>
<evidence type="ECO:0000259" key="8">
    <source>
        <dbReference type="PROSITE" id="PS50922"/>
    </source>
</evidence>
<evidence type="ECO:0000256" key="2">
    <source>
        <dbReference type="ARBA" id="ARBA00022692"/>
    </source>
</evidence>
<dbReference type="GO" id="GO:0055091">
    <property type="term" value="P:phospholipid homeostasis"/>
    <property type="evidence" value="ECO:0007669"/>
    <property type="project" value="TreeGrafter"/>
</dbReference>
<accession>A0AAD4NK53</accession>
<comment type="subcellular location">
    <subcellularLocation>
        <location evidence="1">Membrane</location>
        <topology evidence="1">Multi-pass membrane protein</topology>
    </subcellularLocation>
</comment>
<feature type="compositionally biased region" description="Polar residues" evidence="6">
    <location>
        <begin position="278"/>
        <end position="292"/>
    </location>
</feature>
<evidence type="ECO:0000256" key="5">
    <source>
        <dbReference type="PROSITE-ProRule" id="PRU00205"/>
    </source>
</evidence>
<feature type="transmembrane region" description="Helical" evidence="7">
    <location>
        <begin position="149"/>
        <end position="166"/>
    </location>
</feature>
<feature type="compositionally biased region" description="Polar residues" evidence="6">
    <location>
        <begin position="395"/>
        <end position="404"/>
    </location>
</feature>